<dbReference type="PANTHER" id="PTHR10913:SF9">
    <property type="entry name" value="FOLLISTATIN-RELATED PROTEIN 4"/>
    <property type="match status" value="1"/>
</dbReference>
<dbReference type="SUPFAM" id="SSF100895">
    <property type="entry name" value="Kazal-type serine protease inhibitors"/>
    <property type="match status" value="1"/>
</dbReference>
<dbReference type="Pfam" id="PF07648">
    <property type="entry name" value="Kazal_2"/>
    <property type="match status" value="1"/>
</dbReference>
<feature type="non-terminal residue" evidence="14">
    <location>
        <position position="836"/>
    </location>
</feature>
<dbReference type="SUPFAM" id="SSF48726">
    <property type="entry name" value="Immunoglobulin"/>
    <property type="match status" value="2"/>
</dbReference>
<feature type="domain" description="Ig-like" evidence="12">
    <location>
        <begin position="248"/>
        <end position="321"/>
    </location>
</feature>
<dbReference type="InterPro" id="IPR018247">
    <property type="entry name" value="EF_Hand_1_Ca_BS"/>
</dbReference>
<evidence type="ECO:0000259" key="13">
    <source>
        <dbReference type="PROSITE" id="PS51465"/>
    </source>
</evidence>
<feature type="domain" description="Kazal-like" evidence="13">
    <location>
        <begin position="81"/>
        <end position="135"/>
    </location>
</feature>
<dbReference type="GO" id="GO:0005509">
    <property type="term" value="F:calcium ion binding"/>
    <property type="evidence" value="ECO:0007669"/>
    <property type="project" value="InterPro"/>
</dbReference>
<dbReference type="InterPro" id="IPR036058">
    <property type="entry name" value="Kazal_dom_sf"/>
</dbReference>
<dbReference type="FunFam" id="2.60.40.10:FF:002358">
    <property type="entry name" value="Follistatin like 4"/>
    <property type="match status" value="1"/>
</dbReference>
<dbReference type="SMART" id="SM00408">
    <property type="entry name" value="IGc2"/>
    <property type="match status" value="2"/>
</dbReference>
<keyword evidence="4 10" id="KW-0732">Signal</keyword>
<dbReference type="InterPro" id="IPR015943">
    <property type="entry name" value="WD40/YVTN_repeat-like_dom_sf"/>
</dbReference>
<dbReference type="CDD" id="cd00104">
    <property type="entry name" value="KAZAL_FS"/>
    <property type="match status" value="1"/>
</dbReference>
<comment type="caution">
    <text evidence="14">The sequence shown here is derived from an EMBL/GenBank/DDBJ whole genome shotgun (WGS) entry which is preliminary data.</text>
</comment>
<evidence type="ECO:0000313" key="14">
    <source>
        <dbReference type="EMBL" id="NXO35670.1"/>
    </source>
</evidence>
<evidence type="ECO:0000256" key="6">
    <source>
        <dbReference type="ARBA" id="ARBA00022837"/>
    </source>
</evidence>
<evidence type="ECO:0000256" key="5">
    <source>
        <dbReference type="ARBA" id="ARBA00022737"/>
    </source>
</evidence>
<dbReference type="PROSITE" id="PS00018">
    <property type="entry name" value="EF_HAND_1"/>
    <property type="match status" value="2"/>
</dbReference>
<accession>A0A7L1RHQ1</accession>
<keyword evidence="3" id="KW-0479">Metal-binding</keyword>
<dbReference type="InterPro" id="IPR003599">
    <property type="entry name" value="Ig_sub"/>
</dbReference>
<sequence length="836" mass="94435">MMTSRSFWCSLVLLGVFPLVTRGWMDVDQSRSLYSDAGSLHQEVLRFEVTRRKVLYGQDGLHASCEKKFCGRGSTCVLNRDTKQPECRCVEDCKSSYMPVCGSDGRFYENHCQLHRASCLQKKKIYIIHSKDCFFKGEPCTMADYSRLKGALLELQARRQGPPGSLAKDRAAQKRFLIEGLFKHLDLNSDGHLSSSELAQLTKKEELEDDLLGCTLEDLLQFDDYNNDGRLTLQELYTAFQVVRLSLPEEQRVTVSTITVGLSAVLTCGIRGALRPPIVWKRNGVVLNFLDLEDINDFGEDDSLYITKVTTIHMGNYTCHAYGYEELYQTHILQVNVPPVIRVYPETQAQEPGVSASLKCHAEGIPNPRITWLKNGIDIMPKLSKQLSLLANGSELHISSVRYEDTGAYTCIAKNEVGVDEDISSLFIEDSARKTLANILWREEGLSVGNMFYVFSDDGITVLQPNECEIRRHIRPEERIFTSYEEICPRVEGEDTQSCLWASAVNVRDKYIYVTQPKQNRVMIIDIQTQKAIQSLDVDPLPTKLHYDKSHDQVWVLSWGNMRQSSPTLQVIPEASTGEDPRVIHTPFEGVDDFFIPPTNLIINHVRFGFIFNRSRQAVHKIDLETVTHIKTISLKAHSCVPQAMAYTHLGGYYVVQCRRGRSAPPQLVIDSVTDAVIGPNGRVAGTPRVSPDGRYLVSADRGSIRVQALTVRGEIKLIYDLKTSIHVSDLTFQPSFTEGNQYYIYATSHLQTDVLFVELSTGRMNVLKNLKDPITSKDWPWSSYNRIMKDSGLFGQYLITPAKDSLFVINGRQNKLRCEVSGIRRGNTVVWVGEV</sequence>
<dbReference type="FunFam" id="3.30.60.30:FF:000007">
    <property type="entry name" value="follistatin-related protein 5 isoform X1"/>
    <property type="match status" value="1"/>
</dbReference>
<dbReference type="InterPro" id="IPR013783">
    <property type="entry name" value="Ig-like_fold"/>
</dbReference>
<name>A0A7L1RHQ1_9PASS</name>
<dbReference type="GO" id="GO:0030154">
    <property type="term" value="P:cell differentiation"/>
    <property type="evidence" value="ECO:0007669"/>
    <property type="project" value="TreeGrafter"/>
</dbReference>
<dbReference type="Gene3D" id="3.30.60.30">
    <property type="match status" value="1"/>
</dbReference>
<dbReference type="SMART" id="SM00280">
    <property type="entry name" value="KAZAL"/>
    <property type="match status" value="1"/>
</dbReference>
<dbReference type="Pfam" id="PF13927">
    <property type="entry name" value="Ig_3"/>
    <property type="match status" value="2"/>
</dbReference>
<dbReference type="Pfam" id="PF13202">
    <property type="entry name" value="EF-hand_5"/>
    <property type="match status" value="1"/>
</dbReference>
<dbReference type="CDD" id="cd00051">
    <property type="entry name" value="EFh"/>
    <property type="match status" value="1"/>
</dbReference>
<dbReference type="SMART" id="SM00409">
    <property type="entry name" value="IG"/>
    <property type="match status" value="2"/>
</dbReference>
<feature type="domain" description="EF-hand" evidence="11">
    <location>
        <begin position="173"/>
        <end position="208"/>
    </location>
</feature>
<protein>
    <submittedName>
        <fullName evidence="14">FSTL4 protein</fullName>
    </submittedName>
</protein>
<keyword evidence="8" id="KW-0325">Glycoprotein</keyword>
<evidence type="ECO:0000313" key="15">
    <source>
        <dbReference type="Proteomes" id="UP000572057"/>
    </source>
</evidence>
<organism evidence="14 15">
    <name type="scientific">Helopsaltes ochotensis</name>
    <name type="common">Middendorff's grasshopper-warbler</name>
    <dbReference type="NCBI Taxonomy" id="3150915"/>
    <lineage>
        <taxon>Eukaryota</taxon>
        <taxon>Metazoa</taxon>
        <taxon>Chordata</taxon>
        <taxon>Craniata</taxon>
        <taxon>Vertebrata</taxon>
        <taxon>Euteleostomi</taxon>
        <taxon>Archelosauria</taxon>
        <taxon>Archosauria</taxon>
        <taxon>Dinosauria</taxon>
        <taxon>Saurischia</taxon>
        <taxon>Theropoda</taxon>
        <taxon>Coelurosauria</taxon>
        <taxon>Aves</taxon>
        <taxon>Neognathae</taxon>
        <taxon>Neoaves</taxon>
        <taxon>Telluraves</taxon>
        <taxon>Australaves</taxon>
        <taxon>Passeriformes</taxon>
        <taxon>Sylvioidea</taxon>
        <taxon>Locustellidae</taxon>
        <taxon>Helopsaltes</taxon>
    </lineage>
</organism>
<dbReference type="EMBL" id="VXBM01000104">
    <property type="protein sequence ID" value="NXO35670.1"/>
    <property type="molecule type" value="Genomic_DNA"/>
</dbReference>
<dbReference type="CDD" id="cd00096">
    <property type="entry name" value="Ig"/>
    <property type="match status" value="1"/>
</dbReference>
<reference evidence="15" key="1">
    <citation type="submission" date="2019-09" db="EMBL/GenBank/DDBJ databases">
        <title>Bird 10,000 Genomes (B10K) Project - Family phase.</title>
        <authorList>
            <person name="Zhang G."/>
        </authorList>
    </citation>
    <scope>NUCLEOTIDE SEQUENCE [LARGE SCALE GENOMIC DNA]</scope>
</reference>
<dbReference type="InterPro" id="IPR002048">
    <property type="entry name" value="EF_hand_dom"/>
</dbReference>
<feature type="chain" id="PRO_5029708322" evidence="10">
    <location>
        <begin position="24"/>
        <end position="836"/>
    </location>
</feature>
<dbReference type="PROSITE" id="PS51465">
    <property type="entry name" value="KAZAL_2"/>
    <property type="match status" value="1"/>
</dbReference>
<dbReference type="Gene3D" id="1.10.238.10">
    <property type="entry name" value="EF-hand"/>
    <property type="match status" value="1"/>
</dbReference>
<comment type="subcellular location">
    <subcellularLocation>
        <location evidence="1">Secreted</location>
    </subcellularLocation>
</comment>
<dbReference type="PANTHER" id="PTHR10913">
    <property type="entry name" value="FOLLISTATIN-RELATED"/>
    <property type="match status" value="1"/>
</dbReference>
<feature type="domain" description="Ig-like" evidence="12">
    <location>
        <begin position="339"/>
        <end position="424"/>
    </location>
</feature>
<dbReference type="InterPro" id="IPR007110">
    <property type="entry name" value="Ig-like_dom"/>
</dbReference>
<dbReference type="SUPFAM" id="SSF75011">
    <property type="entry name" value="3-carboxy-cis,cis-mucoante lactonizing enzyme"/>
    <property type="match status" value="1"/>
</dbReference>
<evidence type="ECO:0000256" key="1">
    <source>
        <dbReference type="ARBA" id="ARBA00004613"/>
    </source>
</evidence>
<evidence type="ECO:0000259" key="11">
    <source>
        <dbReference type="PROSITE" id="PS50222"/>
    </source>
</evidence>
<feature type="signal peptide" evidence="10">
    <location>
        <begin position="1"/>
        <end position="23"/>
    </location>
</feature>
<dbReference type="FunFam" id="2.60.40.10:FF:000653">
    <property type="entry name" value="Follistatin like 4"/>
    <property type="match status" value="1"/>
</dbReference>
<dbReference type="Proteomes" id="UP000572057">
    <property type="component" value="Unassembled WGS sequence"/>
</dbReference>
<evidence type="ECO:0000256" key="10">
    <source>
        <dbReference type="SAM" id="SignalP"/>
    </source>
</evidence>
<keyword evidence="15" id="KW-1185">Reference proteome</keyword>
<dbReference type="GO" id="GO:0005615">
    <property type="term" value="C:extracellular space"/>
    <property type="evidence" value="ECO:0007669"/>
    <property type="project" value="TreeGrafter"/>
</dbReference>
<dbReference type="OrthoDB" id="6085115at2759"/>
<dbReference type="PROSITE" id="PS50835">
    <property type="entry name" value="IG_LIKE"/>
    <property type="match status" value="2"/>
</dbReference>
<dbReference type="PROSITE" id="PS50222">
    <property type="entry name" value="EF_HAND_2"/>
    <property type="match status" value="1"/>
</dbReference>
<keyword evidence="7" id="KW-1015">Disulfide bond</keyword>
<keyword evidence="5" id="KW-0677">Repeat</keyword>
<dbReference type="CDD" id="cd05736">
    <property type="entry name" value="IgI_2_Follistatin_like"/>
    <property type="match status" value="1"/>
</dbReference>
<dbReference type="GO" id="GO:0030510">
    <property type="term" value="P:regulation of BMP signaling pathway"/>
    <property type="evidence" value="ECO:0007669"/>
    <property type="project" value="TreeGrafter"/>
</dbReference>
<dbReference type="SUPFAM" id="SSF47473">
    <property type="entry name" value="EF-hand"/>
    <property type="match status" value="1"/>
</dbReference>
<evidence type="ECO:0000256" key="8">
    <source>
        <dbReference type="ARBA" id="ARBA00023180"/>
    </source>
</evidence>
<dbReference type="Gene3D" id="2.60.40.10">
    <property type="entry name" value="Immunoglobulins"/>
    <property type="match status" value="2"/>
</dbReference>
<evidence type="ECO:0000256" key="4">
    <source>
        <dbReference type="ARBA" id="ARBA00022729"/>
    </source>
</evidence>
<gene>
    <name evidence="14" type="primary">Fstl4</name>
    <name evidence="14" type="ORF">LOCOCH_R06137</name>
</gene>
<proteinExistence type="predicted"/>
<evidence type="ECO:0000256" key="3">
    <source>
        <dbReference type="ARBA" id="ARBA00022723"/>
    </source>
</evidence>
<evidence type="ECO:0000256" key="7">
    <source>
        <dbReference type="ARBA" id="ARBA00023157"/>
    </source>
</evidence>
<dbReference type="AlphaFoldDB" id="A0A7L1RHQ1"/>
<evidence type="ECO:0000256" key="9">
    <source>
        <dbReference type="ARBA" id="ARBA00023319"/>
    </source>
</evidence>
<keyword evidence="6" id="KW-0106">Calcium</keyword>
<dbReference type="InterPro" id="IPR036179">
    <property type="entry name" value="Ig-like_dom_sf"/>
</dbReference>
<keyword evidence="9" id="KW-0393">Immunoglobulin domain</keyword>
<dbReference type="InterPro" id="IPR050653">
    <property type="entry name" value="Prot_Inhib_GrowthFact_Antg"/>
</dbReference>
<keyword evidence="2" id="KW-0964">Secreted</keyword>
<dbReference type="InterPro" id="IPR003598">
    <property type="entry name" value="Ig_sub2"/>
</dbReference>
<dbReference type="InterPro" id="IPR002350">
    <property type="entry name" value="Kazal_dom"/>
</dbReference>
<dbReference type="Gene3D" id="2.130.10.10">
    <property type="entry name" value="YVTN repeat-like/Quinoprotein amine dehydrogenase"/>
    <property type="match status" value="1"/>
</dbReference>
<evidence type="ECO:0000256" key="2">
    <source>
        <dbReference type="ARBA" id="ARBA00022525"/>
    </source>
</evidence>
<dbReference type="InterPro" id="IPR011992">
    <property type="entry name" value="EF-hand-dom_pair"/>
</dbReference>
<feature type="non-terminal residue" evidence="14">
    <location>
        <position position="1"/>
    </location>
</feature>
<evidence type="ECO:0000259" key="12">
    <source>
        <dbReference type="PROSITE" id="PS50835"/>
    </source>
</evidence>